<dbReference type="SUPFAM" id="SSF52141">
    <property type="entry name" value="Uracil-DNA glycosylase-like"/>
    <property type="match status" value="1"/>
</dbReference>
<reference evidence="2 3" key="1">
    <citation type="submission" date="2018-06" db="EMBL/GenBank/DDBJ databases">
        <title>Genomic Encyclopedia of Type Strains, Phase III (KMG-III): the genomes of soil and plant-associated and newly described type strains.</title>
        <authorList>
            <person name="Whitman W."/>
        </authorList>
    </citation>
    <scope>NUCLEOTIDE SEQUENCE [LARGE SCALE GENOMIC DNA]</scope>
    <source>
        <strain evidence="2 3">CECT 7377</strain>
    </source>
</reference>
<organism evidence="2 3">
    <name type="scientific">Marinomonas rhizomae</name>
    <dbReference type="NCBI Taxonomy" id="491948"/>
    <lineage>
        <taxon>Bacteria</taxon>
        <taxon>Pseudomonadati</taxon>
        <taxon>Pseudomonadota</taxon>
        <taxon>Gammaproteobacteria</taxon>
        <taxon>Oceanospirillales</taxon>
        <taxon>Oceanospirillaceae</taxon>
        <taxon>Marinomonas</taxon>
    </lineage>
</organism>
<dbReference type="PANTHER" id="PTHR42160:SF1">
    <property type="entry name" value="URACIL-DNA GLYCOSYLASE SUPERFAMILY PROTEIN"/>
    <property type="match status" value="1"/>
</dbReference>
<evidence type="ECO:0000259" key="1">
    <source>
        <dbReference type="SMART" id="SM00986"/>
    </source>
</evidence>
<feature type="domain" description="Uracil-DNA glycosylase-like" evidence="1">
    <location>
        <begin position="30"/>
        <end position="196"/>
    </location>
</feature>
<sequence length="208" mass="23332">MAYDAFLVLKDAMLSCRHCADVLPYPPKPILQIHPNAKLLIAGQAPGKKTHDIGRPFDDLSGDRLRGWLGLSEDEFYDEQQVAIVPMGFCFPGNSVHKSGPSAGKKSGDLPPRPECSIKWREAALNQLTNIKLTIVLGAYAQAYHLGQSGNVTEQVKQWQYWLEQGKLVLPHPSPRNNRWLKQNPWFETEVLPELKARVSRLLQVPSS</sequence>
<dbReference type="PANTHER" id="PTHR42160">
    <property type="entry name" value="URACIL-DNA GLYCOSYLASE SUPERFAMILY PROTEIN"/>
    <property type="match status" value="1"/>
</dbReference>
<dbReference type="OrthoDB" id="9789139at2"/>
<dbReference type="SMART" id="SM00986">
    <property type="entry name" value="UDG"/>
    <property type="match status" value="1"/>
</dbReference>
<dbReference type="InterPro" id="IPR047124">
    <property type="entry name" value="HI_0220.2"/>
</dbReference>
<keyword evidence="3" id="KW-1185">Reference proteome</keyword>
<dbReference type="Pfam" id="PF03167">
    <property type="entry name" value="UDG"/>
    <property type="match status" value="1"/>
</dbReference>
<evidence type="ECO:0000313" key="3">
    <source>
        <dbReference type="Proteomes" id="UP000252792"/>
    </source>
</evidence>
<dbReference type="InterPro" id="IPR036895">
    <property type="entry name" value="Uracil-DNA_glycosylase-like_sf"/>
</dbReference>
<protein>
    <submittedName>
        <fullName evidence="2">Uracil-DNA glycosylase</fullName>
    </submittedName>
</protein>
<accession>A0A366JGX2</accession>
<proteinExistence type="predicted"/>
<comment type="caution">
    <text evidence="2">The sequence shown here is derived from an EMBL/GenBank/DDBJ whole genome shotgun (WGS) entry which is preliminary data.</text>
</comment>
<dbReference type="AlphaFoldDB" id="A0A366JGX2"/>
<dbReference type="Proteomes" id="UP000252792">
    <property type="component" value="Unassembled WGS sequence"/>
</dbReference>
<evidence type="ECO:0000313" key="2">
    <source>
        <dbReference type="EMBL" id="RBP85565.1"/>
    </source>
</evidence>
<dbReference type="Gene3D" id="3.40.470.10">
    <property type="entry name" value="Uracil-DNA glycosylase-like domain"/>
    <property type="match status" value="1"/>
</dbReference>
<dbReference type="EMBL" id="QNSE01000001">
    <property type="protein sequence ID" value="RBP85565.1"/>
    <property type="molecule type" value="Genomic_DNA"/>
</dbReference>
<dbReference type="InterPro" id="IPR005122">
    <property type="entry name" value="Uracil-DNA_glycosylase-like"/>
</dbReference>
<dbReference type="SMART" id="SM00987">
    <property type="entry name" value="UreE_C"/>
    <property type="match status" value="1"/>
</dbReference>
<name>A0A366JGX2_9GAMM</name>
<gene>
    <name evidence="2" type="ORF">DFP80_10160</name>
</gene>
<dbReference type="RefSeq" id="WP_113914815.1">
    <property type="nucleotide sequence ID" value="NZ_QNSE01000001.1"/>
</dbReference>
<dbReference type="CDD" id="cd10033">
    <property type="entry name" value="UDG_like"/>
    <property type="match status" value="1"/>
</dbReference>